<dbReference type="PANTHER" id="PTHR31374">
    <property type="entry name" value="AUXIN-INDUCED PROTEIN-LIKE-RELATED"/>
    <property type="match status" value="1"/>
</dbReference>
<evidence type="ECO:0000313" key="3">
    <source>
        <dbReference type="Proteomes" id="UP000315295"/>
    </source>
</evidence>
<proteinExistence type="inferred from homology"/>
<dbReference type="Proteomes" id="UP000315295">
    <property type="component" value="Unassembled WGS sequence"/>
</dbReference>
<dbReference type="InterPro" id="IPR003676">
    <property type="entry name" value="SAUR_fam"/>
</dbReference>
<dbReference type="PANTHER" id="PTHR31374:SF9">
    <property type="entry name" value="AUXIN-RESPONSIVE FAMILY PROTEIN"/>
    <property type="match status" value="1"/>
</dbReference>
<protein>
    <submittedName>
        <fullName evidence="2">Uncharacterized protein</fullName>
    </submittedName>
</protein>
<keyword evidence="3" id="KW-1185">Reference proteome</keyword>
<reference evidence="2 3" key="1">
    <citation type="journal article" date="2019" name="G3 (Bethesda)">
        <title>Sequencing of a Wild Apple (Malus baccata) Genome Unravels the Differences Between Cultivated and Wild Apple Species Regarding Disease Resistance and Cold Tolerance.</title>
        <authorList>
            <person name="Chen X."/>
        </authorList>
    </citation>
    <scope>NUCLEOTIDE SEQUENCE [LARGE SCALE GENOMIC DNA]</scope>
    <source>
        <strain evidence="3">cv. Shandingzi</strain>
        <tissue evidence="2">Leaves</tissue>
    </source>
</reference>
<sequence>MNIDMMLFEAKFLIKQFFRRCRKLGGTVLWRKIRGHFSNAKMWFPRHEEDYYVPKDVPRGHLVVYVGEDCKKFIIKVTLLSHPLFQELLDLAEEAFQFAANTKLWITCNEYIFISVLRCISYELDLGFHYL</sequence>
<gene>
    <name evidence="2" type="ORF">C1H46_043192</name>
</gene>
<dbReference type="EMBL" id="VIEB01001584">
    <property type="protein sequence ID" value="TQD71275.1"/>
    <property type="molecule type" value="Genomic_DNA"/>
</dbReference>
<evidence type="ECO:0000313" key="2">
    <source>
        <dbReference type="EMBL" id="TQD71275.1"/>
    </source>
</evidence>
<comment type="similarity">
    <text evidence="1">Belongs to the ARG7 family.</text>
</comment>
<dbReference type="GO" id="GO:0009733">
    <property type="term" value="P:response to auxin"/>
    <property type="evidence" value="ECO:0007669"/>
    <property type="project" value="InterPro"/>
</dbReference>
<accession>A0A540KAM4</accession>
<dbReference type="AlphaFoldDB" id="A0A540KAM4"/>
<evidence type="ECO:0000256" key="1">
    <source>
        <dbReference type="ARBA" id="ARBA00006974"/>
    </source>
</evidence>
<name>A0A540KAM4_MALBA</name>
<organism evidence="2 3">
    <name type="scientific">Malus baccata</name>
    <name type="common">Siberian crab apple</name>
    <name type="synonym">Pyrus baccata</name>
    <dbReference type="NCBI Taxonomy" id="106549"/>
    <lineage>
        <taxon>Eukaryota</taxon>
        <taxon>Viridiplantae</taxon>
        <taxon>Streptophyta</taxon>
        <taxon>Embryophyta</taxon>
        <taxon>Tracheophyta</taxon>
        <taxon>Spermatophyta</taxon>
        <taxon>Magnoliopsida</taxon>
        <taxon>eudicotyledons</taxon>
        <taxon>Gunneridae</taxon>
        <taxon>Pentapetalae</taxon>
        <taxon>rosids</taxon>
        <taxon>fabids</taxon>
        <taxon>Rosales</taxon>
        <taxon>Rosaceae</taxon>
        <taxon>Amygdaloideae</taxon>
        <taxon>Maleae</taxon>
        <taxon>Malus</taxon>
    </lineage>
</organism>
<dbReference type="Pfam" id="PF02519">
    <property type="entry name" value="Auxin_inducible"/>
    <property type="match status" value="1"/>
</dbReference>
<dbReference type="STRING" id="106549.A0A540KAM4"/>
<comment type="caution">
    <text evidence="2">The sequence shown here is derived from an EMBL/GenBank/DDBJ whole genome shotgun (WGS) entry which is preliminary data.</text>
</comment>